<evidence type="ECO:0000313" key="2">
    <source>
        <dbReference type="EMBL" id="MRH42419.1"/>
    </source>
</evidence>
<protein>
    <recommendedName>
        <fullName evidence="4">PAC domain-containing protein</fullName>
    </recommendedName>
</protein>
<dbReference type="SUPFAM" id="SSF103190">
    <property type="entry name" value="Sensory domain-like"/>
    <property type="match status" value="1"/>
</dbReference>
<dbReference type="EMBL" id="WJNG01000005">
    <property type="protein sequence ID" value="MRH42419.1"/>
    <property type="molecule type" value="Genomic_DNA"/>
</dbReference>
<dbReference type="RefSeq" id="WP_153736067.1">
    <property type="nucleotide sequence ID" value="NZ_WJNG01000005.1"/>
</dbReference>
<comment type="caution">
    <text evidence="2">The sequence shown here is derived from an EMBL/GenBank/DDBJ whole genome shotgun (WGS) entry which is preliminary data.</text>
</comment>
<name>A0A6A8DEZ0_9BACI</name>
<evidence type="ECO:0000313" key="3">
    <source>
        <dbReference type="Proteomes" id="UP000799092"/>
    </source>
</evidence>
<gene>
    <name evidence="2" type="ORF">GH741_06945</name>
</gene>
<sequence>MTFVPIKSGDPLSKDDQVKQGALNGRTMAGRPPFSVYGIHFYGKAMPIHNGNGNIIGALGIGYNIEDIVAIEETIKQLEAVSNELNGYTEEIEKSAELLSNNNEELLKKSSLRKMEPNNNRDQTLVLFDLFLK</sequence>
<dbReference type="OrthoDB" id="9807021at2"/>
<dbReference type="Proteomes" id="UP000799092">
    <property type="component" value="Unassembled WGS sequence"/>
</dbReference>
<organism evidence="2 3">
    <name type="scientific">Aquibacillus halophilus</name>
    <dbReference type="NCBI Taxonomy" id="930132"/>
    <lineage>
        <taxon>Bacteria</taxon>
        <taxon>Bacillati</taxon>
        <taxon>Bacillota</taxon>
        <taxon>Bacilli</taxon>
        <taxon>Bacillales</taxon>
        <taxon>Bacillaceae</taxon>
        <taxon>Aquibacillus</taxon>
    </lineage>
</organism>
<keyword evidence="3" id="KW-1185">Reference proteome</keyword>
<evidence type="ECO:0000256" key="1">
    <source>
        <dbReference type="SAM" id="Coils"/>
    </source>
</evidence>
<proteinExistence type="predicted"/>
<evidence type="ECO:0008006" key="4">
    <source>
        <dbReference type="Google" id="ProtNLM"/>
    </source>
</evidence>
<accession>A0A6A8DEZ0</accession>
<feature type="coiled-coil region" evidence="1">
    <location>
        <begin position="71"/>
        <end position="109"/>
    </location>
</feature>
<reference evidence="2" key="1">
    <citation type="submission" date="2019-11" db="EMBL/GenBank/DDBJ databases">
        <authorList>
            <person name="Li J."/>
        </authorList>
    </citation>
    <scope>NUCLEOTIDE SEQUENCE</scope>
    <source>
        <strain evidence="2">B6B</strain>
    </source>
</reference>
<dbReference type="AlphaFoldDB" id="A0A6A8DEZ0"/>
<keyword evidence="1" id="KW-0175">Coiled coil</keyword>
<dbReference type="InterPro" id="IPR029151">
    <property type="entry name" value="Sensor-like_sf"/>
</dbReference>